<accession>A0A917NVV7</accession>
<dbReference type="Proteomes" id="UP000661507">
    <property type="component" value="Unassembled WGS sequence"/>
</dbReference>
<dbReference type="RefSeq" id="WP_188971183.1">
    <property type="nucleotide sequence ID" value="NZ_BMKW01000012.1"/>
</dbReference>
<dbReference type="Gene3D" id="3.40.190.10">
    <property type="entry name" value="Periplasmic binding protein-like II"/>
    <property type="match status" value="2"/>
</dbReference>
<feature type="domain" description="SsuA/THI5-like" evidence="4">
    <location>
        <begin position="17"/>
        <end position="223"/>
    </location>
</feature>
<dbReference type="PANTHER" id="PTHR30024">
    <property type="entry name" value="ALIPHATIC SULFONATES-BINDING PROTEIN-RELATED"/>
    <property type="match status" value="1"/>
</dbReference>
<dbReference type="InterPro" id="IPR015168">
    <property type="entry name" value="SsuA/THI5"/>
</dbReference>
<comment type="subcellular location">
    <subcellularLocation>
        <location evidence="1">Periplasm</location>
    </subcellularLocation>
</comment>
<dbReference type="AlphaFoldDB" id="A0A917NVV7"/>
<reference evidence="5" key="2">
    <citation type="submission" date="2020-09" db="EMBL/GenBank/DDBJ databases">
        <authorList>
            <person name="Sun Q."/>
            <person name="Zhou Y."/>
        </authorList>
    </citation>
    <scope>NUCLEOTIDE SEQUENCE</scope>
    <source>
        <strain evidence="5">CGMCC 1.3617</strain>
    </source>
</reference>
<name>A0A917NVV7_9PROT</name>
<evidence type="ECO:0000313" key="5">
    <source>
        <dbReference type="EMBL" id="GGJ33128.1"/>
    </source>
</evidence>
<evidence type="ECO:0000256" key="2">
    <source>
        <dbReference type="ARBA" id="ARBA00010742"/>
    </source>
</evidence>
<keyword evidence="6" id="KW-1185">Reference proteome</keyword>
<protein>
    <recommendedName>
        <fullName evidence="4">SsuA/THI5-like domain-containing protein</fullName>
    </recommendedName>
</protein>
<dbReference type="EMBL" id="BMKW01000012">
    <property type="protein sequence ID" value="GGJ33128.1"/>
    <property type="molecule type" value="Genomic_DNA"/>
</dbReference>
<comment type="caution">
    <text evidence="5">The sequence shown here is derived from an EMBL/GenBank/DDBJ whole genome shotgun (WGS) entry which is preliminary data.</text>
</comment>
<evidence type="ECO:0000256" key="3">
    <source>
        <dbReference type="ARBA" id="ARBA00022729"/>
    </source>
</evidence>
<gene>
    <name evidence="5" type="ORF">GCM10011320_46010</name>
</gene>
<proteinExistence type="inferred from homology"/>
<dbReference type="PANTHER" id="PTHR30024:SF47">
    <property type="entry name" value="TAURINE-BINDING PERIPLASMIC PROTEIN"/>
    <property type="match status" value="1"/>
</dbReference>
<dbReference type="Pfam" id="PF09084">
    <property type="entry name" value="NMT1"/>
    <property type="match status" value="1"/>
</dbReference>
<comment type="similarity">
    <text evidence="2">Belongs to the bacterial solute-binding protein SsuA/TauA family.</text>
</comment>
<evidence type="ECO:0000313" key="6">
    <source>
        <dbReference type="Proteomes" id="UP000661507"/>
    </source>
</evidence>
<sequence length="300" mass="32833">MRPLTVAMVSRNYFNLPLWIARGAGLFAAEGLDVTLDHIEGIEEVNERLRDGRAQLAYGVTEHVILDAESGGRSVIIGGNVNKLPFSLIARPGIVGIEGLRGMRIGVSSLRAGSSSLIMKLLAARGLHYPDDYDLVPCGPILARWNLLRSGGIDAGLQGAPLNSIALEQGFVSLCEPRTEVPQFQFTSLDVQKDWALANDDVLLRFLRCFLVAHERFYSDRDEANAVAVTETGIEPRHANLAWEEYTREAIFPRDGEASAAGVQALIETSALIRELPSRAGTHAEDYIDRSWLARARASL</sequence>
<keyword evidence="3" id="KW-0732">Signal</keyword>
<organism evidence="5 6">
    <name type="scientific">Neoroseomonas lacus</name>
    <dbReference type="NCBI Taxonomy" id="287609"/>
    <lineage>
        <taxon>Bacteria</taxon>
        <taxon>Pseudomonadati</taxon>
        <taxon>Pseudomonadota</taxon>
        <taxon>Alphaproteobacteria</taxon>
        <taxon>Acetobacterales</taxon>
        <taxon>Acetobacteraceae</taxon>
        <taxon>Neoroseomonas</taxon>
    </lineage>
</organism>
<reference evidence="5" key="1">
    <citation type="journal article" date="2014" name="Int. J. Syst. Evol. Microbiol.">
        <title>Complete genome sequence of Corynebacterium casei LMG S-19264T (=DSM 44701T), isolated from a smear-ripened cheese.</title>
        <authorList>
            <consortium name="US DOE Joint Genome Institute (JGI-PGF)"/>
            <person name="Walter F."/>
            <person name="Albersmeier A."/>
            <person name="Kalinowski J."/>
            <person name="Ruckert C."/>
        </authorList>
    </citation>
    <scope>NUCLEOTIDE SEQUENCE</scope>
    <source>
        <strain evidence="5">CGMCC 1.3617</strain>
    </source>
</reference>
<evidence type="ECO:0000256" key="1">
    <source>
        <dbReference type="ARBA" id="ARBA00004418"/>
    </source>
</evidence>
<dbReference type="GO" id="GO:0042597">
    <property type="term" value="C:periplasmic space"/>
    <property type="evidence" value="ECO:0007669"/>
    <property type="project" value="UniProtKB-SubCell"/>
</dbReference>
<evidence type="ECO:0000259" key="4">
    <source>
        <dbReference type="Pfam" id="PF09084"/>
    </source>
</evidence>
<dbReference type="SUPFAM" id="SSF53850">
    <property type="entry name" value="Periplasmic binding protein-like II"/>
    <property type="match status" value="1"/>
</dbReference>